<dbReference type="Proteomes" id="UP001228376">
    <property type="component" value="Unassembled WGS sequence"/>
</dbReference>
<dbReference type="Pfam" id="PF13349">
    <property type="entry name" value="DUF4097"/>
    <property type="match status" value="1"/>
</dbReference>
<comment type="caution">
    <text evidence="2">The sequence shown here is derived from an EMBL/GenBank/DDBJ whole genome shotgun (WGS) entry which is preliminary data.</text>
</comment>
<dbReference type="PANTHER" id="PTHR34094">
    <property type="match status" value="1"/>
</dbReference>
<dbReference type="Gene3D" id="2.160.20.120">
    <property type="match status" value="1"/>
</dbReference>
<name>A0ABU5CMG2_9BACI</name>
<organism evidence="2 3">
    <name type="scientific">Tigheibacillus jepli</name>
    <dbReference type="NCBI Taxonomy" id="3035914"/>
    <lineage>
        <taxon>Bacteria</taxon>
        <taxon>Bacillati</taxon>
        <taxon>Bacillota</taxon>
        <taxon>Bacilli</taxon>
        <taxon>Bacillales</taxon>
        <taxon>Bacillaceae</taxon>
        <taxon>Tigheibacillus</taxon>
    </lineage>
</organism>
<feature type="domain" description="DUF4097" evidence="1">
    <location>
        <begin position="45"/>
        <end position="255"/>
    </location>
</feature>
<accession>A0ABU5CMG2</accession>
<dbReference type="PANTHER" id="PTHR34094:SF1">
    <property type="entry name" value="PROTEIN FAM185A"/>
    <property type="match status" value="1"/>
</dbReference>
<reference evidence="2 3" key="1">
    <citation type="submission" date="2023-10" db="EMBL/GenBank/DDBJ databases">
        <title>179-bfca-hs.</title>
        <authorList>
            <person name="Miliotis G."/>
            <person name="Sengupta P."/>
            <person name="Hameed A."/>
            <person name="Chuvochina M."/>
            <person name="Mcdonagh F."/>
            <person name="Simpson A.C."/>
            <person name="Singh N.K."/>
            <person name="Rekha P.D."/>
            <person name="Raman K."/>
            <person name="Hugenholtz P."/>
            <person name="Venkateswaran K."/>
        </authorList>
    </citation>
    <scope>NUCLEOTIDE SEQUENCE [LARGE SCALE GENOMIC DNA]</scope>
    <source>
        <strain evidence="2 3">179-BFC-A-HS</strain>
    </source>
</reference>
<sequence>MHKIKKLAIIGVILLIAGAVGAILTGSKEKETVSETKKLPGDAFQSIDIETDNARVEVVTTAESTAKAEVSGAKAKGKKYRFSASIENKTLTVRLKERYWKLFQFDLFSKPLVVKIYVPQKHYASLKIKSDNGKVSLAQVHADVIYAASDNGRLTLNDLQGKKFTANTSNGRVYTKNIHFADVTLDSDNGKIELVQAKTHKTHLHTNNGSVNLESVTGEIIGRTENGKITMQTDNLDRPIDFQTDNGGITIKTANRPKNAAFIVTVHNGRAEIFGQEGSRVFGDGKNKN</sequence>
<evidence type="ECO:0000313" key="2">
    <source>
        <dbReference type="EMBL" id="MDY0407081.1"/>
    </source>
</evidence>
<evidence type="ECO:0000259" key="1">
    <source>
        <dbReference type="Pfam" id="PF13349"/>
    </source>
</evidence>
<protein>
    <submittedName>
        <fullName evidence="2">DUF4097 family beta strand repeat-containing protein</fullName>
    </submittedName>
</protein>
<dbReference type="EMBL" id="JAROCA020000003">
    <property type="protein sequence ID" value="MDY0407081.1"/>
    <property type="molecule type" value="Genomic_DNA"/>
</dbReference>
<proteinExistence type="predicted"/>
<evidence type="ECO:0000313" key="3">
    <source>
        <dbReference type="Proteomes" id="UP001228376"/>
    </source>
</evidence>
<keyword evidence="3" id="KW-1185">Reference proteome</keyword>
<dbReference type="InterPro" id="IPR025164">
    <property type="entry name" value="Toastrack_DUF4097"/>
</dbReference>
<dbReference type="RefSeq" id="WP_320385148.1">
    <property type="nucleotide sequence ID" value="NZ_JAROCA020000003.1"/>
</dbReference>
<gene>
    <name evidence="2" type="ORF">P5G51_018645</name>
</gene>